<accession>X6M4L0</accession>
<organism evidence="1 2">
    <name type="scientific">Reticulomyxa filosa</name>
    <dbReference type="NCBI Taxonomy" id="46433"/>
    <lineage>
        <taxon>Eukaryota</taxon>
        <taxon>Sar</taxon>
        <taxon>Rhizaria</taxon>
        <taxon>Retaria</taxon>
        <taxon>Foraminifera</taxon>
        <taxon>Monothalamids</taxon>
        <taxon>Reticulomyxidae</taxon>
        <taxon>Reticulomyxa</taxon>
    </lineage>
</organism>
<evidence type="ECO:0000313" key="2">
    <source>
        <dbReference type="Proteomes" id="UP000023152"/>
    </source>
</evidence>
<gene>
    <name evidence="1" type="ORF">RFI_29415</name>
</gene>
<comment type="caution">
    <text evidence="1">The sequence shown here is derived from an EMBL/GenBank/DDBJ whole genome shotgun (WGS) entry which is preliminary data.</text>
</comment>
<name>X6M4L0_RETFI</name>
<evidence type="ECO:0000313" key="1">
    <source>
        <dbReference type="EMBL" id="ETO07975.1"/>
    </source>
</evidence>
<dbReference type="EMBL" id="ASPP01025480">
    <property type="protein sequence ID" value="ETO07975.1"/>
    <property type="molecule type" value="Genomic_DNA"/>
</dbReference>
<protein>
    <submittedName>
        <fullName evidence="1">Uncharacterized protein</fullName>
    </submittedName>
</protein>
<sequence>MNRKNNKNTRRKKRNKRKEYIEAKNELIGPVNGHSLKSQKSILKIFGKNGKILAATIKVHTLSRQHLENKKLMKTEKRIKKKKQRTMKCFIYNFGLLKKQTNKTQQIQK</sequence>
<dbReference type="AlphaFoldDB" id="X6M4L0"/>
<keyword evidence="2" id="KW-1185">Reference proteome</keyword>
<proteinExistence type="predicted"/>
<dbReference type="Proteomes" id="UP000023152">
    <property type="component" value="Unassembled WGS sequence"/>
</dbReference>
<reference evidence="1 2" key="1">
    <citation type="journal article" date="2013" name="Curr. Biol.">
        <title>The Genome of the Foraminiferan Reticulomyxa filosa.</title>
        <authorList>
            <person name="Glockner G."/>
            <person name="Hulsmann N."/>
            <person name="Schleicher M."/>
            <person name="Noegel A.A."/>
            <person name="Eichinger L."/>
            <person name="Gallinger C."/>
            <person name="Pawlowski J."/>
            <person name="Sierra R."/>
            <person name="Euteneuer U."/>
            <person name="Pillet L."/>
            <person name="Moustafa A."/>
            <person name="Platzer M."/>
            <person name="Groth M."/>
            <person name="Szafranski K."/>
            <person name="Schliwa M."/>
        </authorList>
    </citation>
    <scope>NUCLEOTIDE SEQUENCE [LARGE SCALE GENOMIC DNA]</scope>
</reference>